<reference evidence="13" key="1">
    <citation type="submission" date="2025-08" db="UniProtKB">
        <authorList>
            <consortium name="Ensembl"/>
        </authorList>
    </citation>
    <scope>IDENTIFICATION</scope>
</reference>
<dbReference type="PROSITE" id="PS00010">
    <property type="entry name" value="ASX_HYDROXYL"/>
    <property type="match status" value="5"/>
</dbReference>
<keyword evidence="3 9" id="KW-0245">EGF-like domain</keyword>
<dbReference type="FunFam" id="2.10.25.10:FF:000030">
    <property type="entry name" value="Signal peptide, CUB domain and EGF-like domain-containing 2"/>
    <property type="match status" value="1"/>
</dbReference>
<dbReference type="SMART" id="SM00181">
    <property type="entry name" value="EGF"/>
    <property type="match status" value="9"/>
</dbReference>
<accession>A0A8C8ZKG3</accession>
<keyword evidence="7 9" id="KW-1015">Disulfide bond</keyword>
<organism evidence="13 14">
    <name type="scientific">Prolemur simus</name>
    <name type="common">Greater bamboo lemur</name>
    <name type="synonym">Hapalemur simus</name>
    <dbReference type="NCBI Taxonomy" id="1328070"/>
    <lineage>
        <taxon>Eukaryota</taxon>
        <taxon>Metazoa</taxon>
        <taxon>Chordata</taxon>
        <taxon>Craniata</taxon>
        <taxon>Vertebrata</taxon>
        <taxon>Euteleostomi</taxon>
        <taxon>Mammalia</taxon>
        <taxon>Eutheria</taxon>
        <taxon>Euarchontoglires</taxon>
        <taxon>Primates</taxon>
        <taxon>Strepsirrhini</taxon>
        <taxon>Lemuriformes</taxon>
        <taxon>Lemuridae</taxon>
        <taxon>Prolemur</taxon>
    </lineage>
</organism>
<dbReference type="FunFam" id="2.10.25.10:FF:000161">
    <property type="entry name" value="Signal peptide, CUB domain and EGF-like domain-containing 3"/>
    <property type="match status" value="1"/>
</dbReference>
<dbReference type="PANTHER" id="PTHR24046:SF4">
    <property type="entry name" value="SIGNAL PEPTIDE, CUB AND EGF-LIKE DOMAIN-CONTAINING PROTEIN 1"/>
    <property type="match status" value="1"/>
</dbReference>
<dbReference type="SMART" id="SM01411">
    <property type="entry name" value="Ephrin_rec_like"/>
    <property type="match status" value="3"/>
</dbReference>
<gene>
    <name evidence="13" type="primary">SCUBE1</name>
</gene>
<dbReference type="Pfam" id="PF12947">
    <property type="entry name" value="EGF_3"/>
    <property type="match status" value="1"/>
</dbReference>
<dbReference type="PROSITE" id="PS01186">
    <property type="entry name" value="EGF_2"/>
    <property type="match status" value="4"/>
</dbReference>
<evidence type="ECO:0000313" key="14">
    <source>
        <dbReference type="Proteomes" id="UP000694414"/>
    </source>
</evidence>
<evidence type="ECO:0000256" key="4">
    <source>
        <dbReference type="ARBA" id="ARBA00022729"/>
    </source>
</evidence>
<comment type="caution">
    <text evidence="9">Lacks conserved residue(s) required for the propagation of feature annotation.</text>
</comment>
<dbReference type="Pfam" id="PF07699">
    <property type="entry name" value="Ephrin_rec_like"/>
    <property type="match status" value="3"/>
</dbReference>
<dbReference type="InterPro" id="IPR024731">
    <property type="entry name" value="NELL2-like_EGF"/>
</dbReference>
<feature type="domain" description="CUB" evidence="11">
    <location>
        <begin position="780"/>
        <end position="892"/>
    </location>
</feature>
<evidence type="ECO:0000259" key="12">
    <source>
        <dbReference type="PROSITE" id="PS50026"/>
    </source>
</evidence>
<keyword evidence="4 10" id="KW-0732">Signal</keyword>
<dbReference type="Proteomes" id="UP000694414">
    <property type="component" value="Unplaced"/>
</dbReference>
<evidence type="ECO:0000256" key="1">
    <source>
        <dbReference type="ARBA" id="ARBA00004613"/>
    </source>
</evidence>
<dbReference type="FunFam" id="2.10.50.10:FF:000024">
    <property type="entry name" value="signal peptide, CUB and EGF-like domain-containing protein 1"/>
    <property type="match status" value="1"/>
</dbReference>
<dbReference type="InterPro" id="IPR026823">
    <property type="entry name" value="cEGF"/>
</dbReference>
<dbReference type="InterPro" id="IPR001881">
    <property type="entry name" value="EGF-like_Ca-bd_dom"/>
</dbReference>
<dbReference type="InterPro" id="IPR000859">
    <property type="entry name" value="CUB_dom"/>
</dbReference>
<name>A0A8C8ZKG3_PROSS</name>
<dbReference type="GeneTree" id="ENSGT00940000153185"/>
<evidence type="ECO:0000256" key="7">
    <source>
        <dbReference type="ARBA" id="ARBA00023157"/>
    </source>
</evidence>
<sequence>MGAAAVRWHLCVLLALGARGRLAGGSGLPGAVDVDECSEGTDDCHIDAICQNTPKSYKCLCKPGYKGEGRQCEDIDECENDYYNGGCVHECINIPGNYRCTCFDGFMLAHDGHNCLDVDECQDNNGGCQQICVNAMGSYECQCHSGFFLSDNQHTCIHRSNEGMNCMNKDHGCAHICRETPKGGVACDCRPGFDLAQNQKDCTLTCNYGNGGCQHSCEDTDTGPMCGCHQKYALHSDGRTCIETCAVNNGGCDRTCKDTATGVRCSCPVGFTLQPDGKTCKDINECLVNNGGCDHFCRNTVGSFECGCRKGYKLLTDERTCQDIDECSFERTCDHICINSPGSFQCLCHRGYTLYGTTHCGGLQPARSLSPGLSQACSCVFPLPETGKCLSRAKSSPQAQLSCSKVGSVESCFLSCPGHTLFMPDSENSYILSCGVPGLQGKTLQKRNGTSSGPGPGCSDAPATTIKQKARFKIRDAKCHLWPHSRERAKETPRQPLLDNCHVTFVTLKCDSSKKKRRGRKSPSKEVSHITAEFEVETKMEEASDTCEADCMRKRAEQSLQAAIKTLRKSIGRQQFYVQVSGTEYEVAQRPAKALEGPGTCSTGQVLQDNKCGACGPGTYFSGELSQCVPCVPGTYQDVEGQLSCTPCPSSDGLGLAGARNVSECGGQCSPGFFSVDGFKPCQACPAGTYQPEPGRTGCFPCGGGLLTKHEGTASFQDCEAKVHCSPGHHYNTSTHRCIRCPVGTYQPEFGQNHCITCPGNTSTDFDGSTNVTHCKNQHCGGELGDYTGYIESPNYPGDYPANAECVWHIAPPPKRRILIVVPEIFLPIEDECGDVLVMRKSASPTSITTYETCQTYERPIAFTSRSRKLWIQFKSNEGNSGKGFQVPYVTYDEDYQQLIEDIVRDGRLYASENHQEILKDKKLIKALFDVLAHPQNYFKYTAQESKEMFPRSFIKLLRSKVSRFLRPYK</sequence>
<dbReference type="GO" id="GO:0005509">
    <property type="term" value="F:calcium ion binding"/>
    <property type="evidence" value="ECO:0007669"/>
    <property type="project" value="InterPro"/>
</dbReference>
<dbReference type="InterPro" id="IPR011641">
    <property type="entry name" value="Tyr-kin_ephrin_A/B_rcpt-like"/>
</dbReference>
<evidence type="ECO:0000313" key="13">
    <source>
        <dbReference type="Ensembl" id="ENSPSMP00000016404.1"/>
    </source>
</evidence>
<dbReference type="Pfam" id="PF14670">
    <property type="entry name" value="FXa_inhibition"/>
    <property type="match status" value="3"/>
</dbReference>
<dbReference type="SUPFAM" id="SSF57184">
    <property type="entry name" value="Growth factor receptor domain"/>
    <property type="match status" value="3"/>
</dbReference>
<dbReference type="PROSITE" id="PS01180">
    <property type="entry name" value="CUB"/>
    <property type="match status" value="1"/>
</dbReference>
<evidence type="ECO:0000256" key="8">
    <source>
        <dbReference type="ARBA" id="ARBA00023180"/>
    </source>
</evidence>
<feature type="domain" description="EGF-like" evidence="12">
    <location>
        <begin position="323"/>
        <end position="361"/>
    </location>
</feature>
<keyword evidence="2" id="KW-0964">Secreted</keyword>
<dbReference type="Pfam" id="PF12662">
    <property type="entry name" value="cEGF"/>
    <property type="match status" value="1"/>
</dbReference>
<feature type="disulfide bond" evidence="9">
    <location>
        <begin position="327"/>
        <end position="337"/>
    </location>
</feature>
<evidence type="ECO:0000256" key="9">
    <source>
        <dbReference type="PROSITE-ProRule" id="PRU00076"/>
    </source>
</evidence>
<dbReference type="Gene3D" id="2.60.120.290">
    <property type="entry name" value="Spermadhesin, CUB domain"/>
    <property type="match status" value="1"/>
</dbReference>
<evidence type="ECO:0000256" key="10">
    <source>
        <dbReference type="SAM" id="SignalP"/>
    </source>
</evidence>
<dbReference type="CDD" id="cd00054">
    <property type="entry name" value="EGF_CA"/>
    <property type="match status" value="1"/>
</dbReference>
<keyword evidence="6" id="KW-0106">Calcium</keyword>
<evidence type="ECO:0000256" key="6">
    <source>
        <dbReference type="ARBA" id="ARBA00022837"/>
    </source>
</evidence>
<dbReference type="FunFam" id="2.10.25.10:FF:000110">
    <property type="entry name" value="Signal peptide, CUB domain and EGF-like domain-containing 1"/>
    <property type="match status" value="1"/>
</dbReference>
<evidence type="ECO:0000256" key="2">
    <source>
        <dbReference type="ARBA" id="ARBA00022525"/>
    </source>
</evidence>
<dbReference type="Pfam" id="PF00431">
    <property type="entry name" value="CUB"/>
    <property type="match status" value="1"/>
</dbReference>
<feature type="signal peptide" evidence="10">
    <location>
        <begin position="1"/>
        <end position="23"/>
    </location>
</feature>
<keyword evidence="14" id="KW-1185">Reference proteome</keyword>
<dbReference type="PROSITE" id="PS50026">
    <property type="entry name" value="EGF_3"/>
    <property type="match status" value="2"/>
</dbReference>
<dbReference type="FunFam" id="2.10.50.10:FF:000022">
    <property type="entry name" value="Signal peptide, CUB domain and EGF-like domain-containing 1"/>
    <property type="match status" value="1"/>
</dbReference>
<dbReference type="SMART" id="SM00179">
    <property type="entry name" value="EGF_CA"/>
    <property type="match status" value="6"/>
</dbReference>
<dbReference type="Gene3D" id="2.10.50.10">
    <property type="entry name" value="Tumor Necrosis Factor Receptor, subunit A, domain 2"/>
    <property type="match status" value="3"/>
</dbReference>
<dbReference type="InterPro" id="IPR049883">
    <property type="entry name" value="NOTCH1_EGF-like"/>
</dbReference>
<dbReference type="Pfam" id="PF07645">
    <property type="entry name" value="EGF_CA"/>
    <property type="match status" value="1"/>
</dbReference>
<keyword evidence="5" id="KW-0677">Repeat</keyword>
<dbReference type="Ensembl" id="ENSPSMT00000019058.1">
    <property type="protein sequence ID" value="ENSPSMP00000016404.1"/>
    <property type="gene ID" value="ENSPSMG00000011674.1"/>
</dbReference>
<dbReference type="InterPro" id="IPR000152">
    <property type="entry name" value="EGF-type_Asp/Asn_hydroxyl_site"/>
</dbReference>
<proteinExistence type="predicted"/>
<keyword evidence="8" id="KW-0325">Glycoprotein</keyword>
<dbReference type="PANTHER" id="PTHR24046">
    <property type="entry name" value="SIGNAL PEPTIDE, CUB AND EGF-LIKE DOMAIN-CONTAINING"/>
    <property type="match status" value="1"/>
</dbReference>
<evidence type="ECO:0000256" key="5">
    <source>
        <dbReference type="ARBA" id="ARBA00022737"/>
    </source>
</evidence>
<dbReference type="InterPro" id="IPR035914">
    <property type="entry name" value="Sperma_CUB_dom_sf"/>
</dbReference>
<reference evidence="13" key="2">
    <citation type="submission" date="2025-09" db="UniProtKB">
        <authorList>
            <consortium name="Ensembl"/>
        </authorList>
    </citation>
    <scope>IDENTIFICATION</scope>
</reference>
<dbReference type="FunFam" id="2.10.50.10:FF:000006">
    <property type="entry name" value="Signal peptide, CUB domain and EGF like domain containing 3"/>
    <property type="match status" value="1"/>
</dbReference>
<dbReference type="InterPro" id="IPR000742">
    <property type="entry name" value="EGF"/>
</dbReference>
<dbReference type="FunFam" id="2.10.25.10:FF:000035">
    <property type="entry name" value="Signal peptide, CUB domain and EGF-like domain-containing 2"/>
    <property type="match status" value="1"/>
</dbReference>
<comment type="subcellular location">
    <subcellularLocation>
        <location evidence="1">Secreted</location>
    </subcellularLocation>
</comment>
<evidence type="ECO:0000259" key="11">
    <source>
        <dbReference type="PROSITE" id="PS01180"/>
    </source>
</evidence>
<dbReference type="CDD" id="cd00041">
    <property type="entry name" value="CUB"/>
    <property type="match status" value="1"/>
</dbReference>
<feature type="chain" id="PRO_5034384146" evidence="10">
    <location>
        <begin position="24"/>
        <end position="970"/>
    </location>
</feature>
<dbReference type="FunFam" id="2.10.25.10:FF:000032">
    <property type="entry name" value="signal peptide, CUB and EGF-like domain-containing protein 2 isoform X1"/>
    <property type="match status" value="1"/>
</dbReference>
<dbReference type="Gene3D" id="2.10.25.10">
    <property type="entry name" value="Laminin"/>
    <property type="match status" value="8"/>
</dbReference>
<evidence type="ECO:0000256" key="3">
    <source>
        <dbReference type="ARBA" id="ARBA00022536"/>
    </source>
</evidence>
<dbReference type="FunFam" id="2.10.25.10:FF:000028">
    <property type="entry name" value="Signal peptide, CUB domain and EGF-like domain-containing 2"/>
    <property type="match status" value="1"/>
</dbReference>
<dbReference type="SMART" id="SM00042">
    <property type="entry name" value="CUB"/>
    <property type="match status" value="1"/>
</dbReference>
<dbReference type="FunFam" id="2.10.25.10:FF:000008">
    <property type="entry name" value="Signal peptide, CUB domain, EGF-like 2"/>
    <property type="match status" value="2"/>
</dbReference>
<dbReference type="InterPro" id="IPR052071">
    <property type="entry name" value="SCUB_EGF-like_domain"/>
</dbReference>
<dbReference type="SUPFAM" id="SSF49854">
    <property type="entry name" value="Spermadhesin, CUB domain"/>
    <property type="match status" value="1"/>
</dbReference>
<protein>
    <submittedName>
        <fullName evidence="13">Signal peptide, CUB domain and EGF like domain containing 1</fullName>
    </submittedName>
</protein>
<dbReference type="InterPro" id="IPR018097">
    <property type="entry name" value="EGF_Ca-bd_CS"/>
</dbReference>
<dbReference type="FunFam" id="2.60.120.290:FF:000002">
    <property type="entry name" value="Signal peptide, CUB domain and EGF-like domain-containing 2"/>
    <property type="match status" value="1"/>
</dbReference>
<dbReference type="GO" id="GO:0005615">
    <property type="term" value="C:extracellular space"/>
    <property type="evidence" value="ECO:0007669"/>
    <property type="project" value="TreeGrafter"/>
</dbReference>
<dbReference type="InterPro" id="IPR009030">
    <property type="entry name" value="Growth_fac_rcpt_cys_sf"/>
</dbReference>
<dbReference type="PROSITE" id="PS01187">
    <property type="entry name" value="EGF_CA"/>
    <property type="match status" value="2"/>
</dbReference>
<dbReference type="SUPFAM" id="SSF57196">
    <property type="entry name" value="EGF/Laminin"/>
    <property type="match status" value="1"/>
</dbReference>
<dbReference type="GO" id="GO:0007165">
    <property type="term" value="P:signal transduction"/>
    <property type="evidence" value="ECO:0007669"/>
    <property type="project" value="TreeGrafter"/>
</dbReference>
<dbReference type="AlphaFoldDB" id="A0A8C8ZKG3"/>
<dbReference type="GO" id="GO:0009986">
    <property type="term" value="C:cell surface"/>
    <property type="evidence" value="ECO:0007669"/>
    <property type="project" value="TreeGrafter"/>
</dbReference>
<feature type="domain" description="EGF-like" evidence="12">
    <location>
        <begin position="33"/>
        <end position="73"/>
    </location>
</feature>